<evidence type="ECO:0000256" key="1">
    <source>
        <dbReference type="SAM" id="SignalP"/>
    </source>
</evidence>
<protein>
    <submittedName>
        <fullName evidence="2">Uncharacterized protein</fullName>
    </submittedName>
</protein>
<sequence>MASSCGCCVSLCLFLWFLGIYPTRNWGGACSIAVRIQRCSLIAI</sequence>
<dbReference type="EMBL" id="GBRH01164640">
    <property type="protein sequence ID" value="JAE33256.1"/>
    <property type="molecule type" value="Transcribed_RNA"/>
</dbReference>
<feature type="signal peptide" evidence="1">
    <location>
        <begin position="1"/>
        <end position="27"/>
    </location>
</feature>
<name>A0A0A9HEH5_ARUDO</name>
<organism evidence="2">
    <name type="scientific">Arundo donax</name>
    <name type="common">Giant reed</name>
    <name type="synonym">Donax arundinaceus</name>
    <dbReference type="NCBI Taxonomy" id="35708"/>
    <lineage>
        <taxon>Eukaryota</taxon>
        <taxon>Viridiplantae</taxon>
        <taxon>Streptophyta</taxon>
        <taxon>Embryophyta</taxon>
        <taxon>Tracheophyta</taxon>
        <taxon>Spermatophyta</taxon>
        <taxon>Magnoliopsida</taxon>
        <taxon>Liliopsida</taxon>
        <taxon>Poales</taxon>
        <taxon>Poaceae</taxon>
        <taxon>PACMAD clade</taxon>
        <taxon>Arundinoideae</taxon>
        <taxon>Arundineae</taxon>
        <taxon>Arundo</taxon>
    </lineage>
</organism>
<evidence type="ECO:0000313" key="2">
    <source>
        <dbReference type="EMBL" id="JAE33256.1"/>
    </source>
</evidence>
<accession>A0A0A9HEH5</accession>
<dbReference type="AlphaFoldDB" id="A0A0A9HEH5"/>
<reference evidence="2" key="1">
    <citation type="submission" date="2014-09" db="EMBL/GenBank/DDBJ databases">
        <authorList>
            <person name="Magalhaes I.L.F."/>
            <person name="Oliveira U."/>
            <person name="Santos F.R."/>
            <person name="Vidigal T.H.D.A."/>
            <person name="Brescovit A.D."/>
            <person name="Santos A.J."/>
        </authorList>
    </citation>
    <scope>NUCLEOTIDE SEQUENCE</scope>
    <source>
        <tissue evidence="2">Shoot tissue taken approximately 20 cm above the soil surface</tissue>
    </source>
</reference>
<keyword evidence="1" id="KW-0732">Signal</keyword>
<proteinExistence type="predicted"/>
<feature type="chain" id="PRO_5002046589" evidence="1">
    <location>
        <begin position="28"/>
        <end position="44"/>
    </location>
</feature>
<reference evidence="2" key="2">
    <citation type="journal article" date="2015" name="Data Brief">
        <title>Shoot transcriptome of the giant reed, Arundo donax.</title>
        <authorList>
            <person name="Barrero R.A."/>
            <person name="Guerrero F.D."/>
            <person name="Moolhuijzen P."/>
            <person name="Goolsby J.A."/>
            <person name="Tidwell J."/>
            <person name="Bellgard S.E."/>
            <person name="Bellgard M.I."/>
        </authorList>
    </citation>
    <scope>NUCLEOTIDE SEQUENCE</scope>
    <source>
        <tissue evidence="2">Shoot tissue taken approximately 20 cm above the soil surface</tissue>
    </source>
</reference>